<accession>A0A9P3F5R8</accession>
<dbReference type="RefSeq" id="XP_043125477.1">
    <property type="nucleotide sequence ID" value="XM_043269542.1"/>
</dbReference>
<protein>
    <submittedName>
        <fullName evidence="1">Uncharacterized protein</fullName>
    </submittedName>
</protein>
<gene>
    <name evidence="1" type="ORF">Aspvir_006340</name>
</gene>
<keyword evidence="2" id="KW-1185">Reference proteome</keyword>
<evidence type="ECO:0000313" key="2">
    <source>
        <dbReference type="Proteomes" id="UP000710440"/>
    </source>
</evidence>
<dbReference type="AlphaFoldDB" id="A0A9P3F5R8"/>
<dbReference type="OrthoDB" id="4511005at2759"/>
<reference evidence="1 2" key="1">
    <citation type="submission" date="2021-02" db="EMBL/GenBank/DDBJ databases">
        <title>Pan-genome distribution and transcriptional activeness of fungal secondary metabolism genes in Aspergillus section Fumigati.</title>
        <authorList>
            <person name="Takahashi H."/>
            <person name="Umemura M."/>
            <person name="Ninomiya A."/>
            <person name="Kusuya Y."/>
            <person name="Urayama S."/>
            <person name="Shimizu M."/>
            <person name="Watanabe A."/>
            <person name="Kamei K."/>
            <person name="Yaguchi T."/>
            <person name="Hagiwara D."/>
        </authorList>
    </citation>
    <scope>NUCLEOTIDE SEQUENCE [LARGE SCALE GENOMIC DNA]</scope>
    <source>
        <strain evidence="1 2">IFM 47045</strain>
    </source>
</reference>
<organism evidence="1 2">
    <name type="scientific">Aspergillus viridinutans</name>
    <dbReference type="NCBI Taxonomy" id="75553"/>
    <lineage>
        <taxon>Eukaryota</taxon>
        <taxon>Fungi</taxon>
        <taxon>Dikarya</taxon>
        <taxon>Ascomycota</taxon>
        <taxon>Pezizomycotina</taxon>
        <taxon>Eurotiomycetes</taxon>
        <taxon>Eurotiomycetidae</taxon>
        <taxon>Eurotiales</taxon>
        <taxon>Aspergillaceae</taxon>
        <taxon>Aspergillus</taxon>
        <taxon>Aspergillus subgen. Fumigati</taxon>
    </lineage>
</organism>
<name>A0A9P3F5R8_ASPVI</name>
<comment type="caution">
    <text evidence="1">The sequence shown here is derived from an EMBL/GenBank/DDBJ whole genome shotgun (WGS) entry which is preliminary data.</text>
</comment>
<dbReference type="Proteomes" id="UP000710440">
    <property type="component" value="Unassembled WGS sequence"/>
</dbReference>
<dbReference type="EMBL" id="BOPL01000004">
    <property type="protein sequence ID" value="GIK02291.1"/>
    <property type="molecule type" value="Genomic_DNA"/>
</dbReference>
<sequence length="67" mass="7497">MRIGNPKADSRVGLVLHETLAIPEIPDDTAQYLNDDRGAAFAQPQEMFKSASKVTQKQFMMLRIYAA</sequence>
<proteinExistence type="predicted"/>
<dbReference type="GeneID" id="66934322"/>
<evidence type="ECO:0000313" key="1">
    <source>
        <dbReference type="EMBL" id="GIK02291.1"/>
    </source>
</evidence>